<dbReference type="InterPro" id="IPR045108">
    <property type="entry name" value="TXNDC17-like"/>
</dbReference>
<dbReference type="PANTHER" id="PTHR12452">
    <property type="entry name" value="42-9-9 PROTEIN-RELATED"/>
    <property type="match status" value="1"/>
</dbReference>
<evidence type="ECO:0000259" key="2">
    <source>
        <dbReference type="Pfam" id="PF06110"/>
    </source>
</evidence>
<dbReference type="GO" id="GO:0005829">
    <property type="term" value="C:cytosol"/>
    <property type="evidence" value="ECO:0007669"/>
    <property type="project" value="TreeGrafter"/>
</dbReference>
<organism evidence="3 4">
    <name type="scientific">Coemansia spiralis</name>
    <dbReference type="NCBI Taxonomy" id="417178"/>
    <lineage>
        <taxon>Eukaryota</taxon>
        <taxon>Fungi</taxon>
        <taxon>Fungi incertae sedis</taxon>
        <taxon>Zoopagomycota</taxon>
        <taxon>Kickxellomycotina</taxon>
        <taxon>Kickxellomycetes</taxon>
        <taxon>Kickxellales</taxon>
        <taxon>Kickxellaceae</taxon>
        <taxon>Coemansia</taxon>
    </lineage>
</organism>
<protein>
    <recommendedName>
        <fullName evidence="2">Thioredoxin domain-containing protein</fullName>
    </recommendedName>
</protein>
<keyword evidence="4" id="KW-1185">Reference proteome</keyword>
<dbReference type="InterPro" id="IPR036249">
    <property type="entry name" value="Thioredoxin-like_sf"/>
</dbReference>
<accession>A0A9W8L278</accession>
<evidence type="ECO:0000256" key="1">
    <source>
        <dbReference type="ARBA" id="ARBA00008987"/>
    </source>
</evidence>
<name>A0A9W8L278_9FUNG</name>
<feature type="domain" description="Thioredoxin" evidence="2">
    <location>
        <begin position="12"/>
        <end position="116"/>
    </location>
</feature>
<comment type="similarity">
    <text evidence="1">Belongs to the thioredoxin family.</text>
</comment>
<dbReference type="GO" id="GO:0047134">
    <property type="term" value="F:protein-disulfide reductase [NAD(P)H] activity"/>
    <property type="evidence" value="ECO:0007669"/>
    <property type="project" value="InterPro"/>
</dbReference>
<dbReference type="Proteomes" id="UP001151516">
    <property type="component" value="Unassembled WGS sequence"/>
</dbReference>
<dbReference type="PANTHER" id="PTHR12452:SF0">
    <property type="entry name" value="THIOREDOXIN DOMAIN-CONTAINING PROTEIN 17"/>
    <property type="match status" value="1"/>
</dbReference>
<proteinExistence type="inferred from homology"/>
<sequence>MRCIRVSDPDSFDGLVNGALKASSAVYVLFFGREAPGTNKSWCSDCVIADPLVREEIGKVENSILLEVPVDRSTDQDSATNTFRRRGDIRLTRIPTLLRWSKAGPSAIRLVEGECTRAGIRRYIALTDESSGHATPLLESEERAVTDM</sequence>
<evidence type="ECO:0000313" key="3">
    <source>
        <dbReference type="EMBL" id="KAJ2684351.1"/>
    </source>
</evidence>
<evidence type="ECO:0000313" key="4">
    <source>
        <dbReference type="Proteomes" id="UP001151516"/>
    </source>
</evidence>
<dbReference type="AlphaFoldDB" id="A0A9W8L278"/>
<dbReference type="EMBL" id="JANBTX010000216">
    <property type="protein sequence ID" value="KAJ2684351.1"/>
    <property type="molecule type" value="Genomic_DNA"/>
</dbReference>
<dbReference type="SUPFAM" id="SSF52833">
    <property type="entry name" value="Thioredoxin-like"/>
    <property type="match status" value="1"/>
</dbReference>
<dbReference type="OrthoDB" id="78947at2759"/>
<reference evidence="3" key="1">
    <citation type="submission" date="2022-07" db="EMBL/GenBank/DDBJ databases">
        <title>Phylogenomic reconstructions and comparative analyses of Kickxellomycotina fungi.</title>
        <authorList>
            <person name="Reynolds N.K."/>
            <person name="Stajich J.E."/>
            <person name="Barry K."/>
            <person name="Grigoriev I.V."/>
            <person name="Crous P."/>
            <person name="Smith M.E."/>
        </authorList>
    </citation>
    <scope>NUCLEOTIDE SEQUENCE</scope>
    <source>
        <strain evidence="3">CBS 109367</strain>
    </source>
</reference>
<comment type="caution">
    <text evidence="3">The sequence shown here is derived from an EMBL/GenBank/DDBJ whole genome shotgun (WGS) entry which is preliminary data.</text>
</comment>
<dbReference type="InterPro" id="IPR010357">
    <property type="entry name" value="TXNDC17_dom"/>
</dbReference>
<gene>
    <name evidence="3" type="ORF">IWW39_004956</name>
</gene>
<dbReference type="Pfam" id="PF06110">
    <property type="entry name" value="TXD17-like_Trx"/>
    <property type="match status" value="1"/>
</dbReference>
<dbReference type="Gene3D" id="3.40.30.10">
    <property type="entry name" value="Glutaredoxin"/>
    <property type="match status" value="1"/>
</dbReference>